<evidence type="ECO:0000256" key="7">
    <source>
        <dbReference type="ARBA" id="ARBA00023027"/>
    </source>
</evidence>
<dbReference type="RefSeq" id="WP_036385785.1">
    <property type="nucleotide sequence ID" value="NZ_CALFSO010000094.1"/>
</dbReference>
<feature type="active site" description="Proton donor/acceptor" evidence="13">
    <location>
        <position position="156"/>
    </location>
</feature>
<feature type="binding site" evidence="13">
    <location>
        <begin position="166"/>
        <end position="167"/>
    </location>
    <ligand>
        <name>(S)-2,3,4,5-tetrahydrodipicolinate</name>
        <dbReference type="ChEBI" id="CHEBI:16845"/>
    </ligand>
</feature>
<dbReference type="SUPFAM" id="SSF51735">
    <property type="entry name" value="NAD(P)-binding Rossmann-fold domains"/>
    <property type="match status" value="1"/>
</dbReference>
<dbReference type="Pfam" id="PF01113">
    <property type="entry name" value="DapB_N"/>
    <property type="match status" value="1"/>
</dbReference>
<dbReference type="GO" id="GO:0050661">
    <property type="term" value="F:NADP binding"/>
    <property type="evidence" value="ECO:0007669"/>
    <property type="project" value="UniProtKB-UniRule"/>
</dbReference>
<evidence type="ECO:0000256" key="12">
    <source>
        <dbReference type="ARBA" id="ARBA00049396"/>
    </source>
</evidence>
<dbReference type="GO" id="GO:0009089">
    <property type="term" value="P:lysine biosynthetic process via diaminopimelate"/>
    <property type="evidence" value="ECO:0007669"/>
    <property type="project" value="UniProtKB-UniRule"/>
</dbReference>
<dbReference type="PIRSF" id="PIRSF000161">
    <property type="entry name" value="DHPR"/>
    <property type="match status" value="1"/>
</dbReference>
<feature type="binding site" evidence="13">
    <location>
        <position position="157"/>
    </location>
    <ligand>
        <name>(S)-2,3,4,5-tetrahydrodipicolinate</name>
        <dbReference type="ChEBI" id="CHEBI:16845"/>
    </ligand>
</feature>
<dbReference type="InterPro" id="IPR022664">
    <property type="entry name" value="DapB_N_CS"/>
</dbReference>
<dbReference type="GO" id="GO:0005829">
    <property type="term" value="C:cytosol"/>
    <property type="evidence" value="ECO:0007669"/>
    <property type="project" value="TreeGrafter"/>
</dbReference>
<feature type="binding site" evidence="13">
    <location>
        <begin position="10"/>
        <end position="15"/>
    </location>
    <ligand>
        <name>NAD(+)</name>
        <dbReference type="ChEBI" id="CHEBI:57540"/>
    </ligand>
</feature>
<protein>
    <recommendedName>
        <fullName evidence="10 13">4-hydroxy-tetrahydrodipicolinate reductase</fullName>
        <shortName evidence="13">HTPA reductase</shortName>
        <ecNumber evidence="10 13">1.17.1.8</ecNumber>
    </recommendedName>
</protein>
<dbReference type="GO" id="GO:0019877">
    <property type="term" value="P:diaminopimelate biosynthetic process"/>
    <property type="evidence" value="ECO:0007669"/>
    <property type="project" value="UniProtKB-UniRule"/>
</dbReference>
<evidence type="ECO:0000256" key="3">
    <source>
        <dbReference type="ARBA" id="ARBA00022605"/>
    </source>
</evidence>
<gene>
    <name evidence="13" type="primary">dapB</name>
    <name evidence="16" type="ORF">DAI18_17115</name>
</gene>
<dbReference type="InterPro" id="IPR036291">
    <property type="entry name" value="NAD(P)-bd_dom_sf"/>
</dbReference>
<keyword evidence="2 13" id="KW-0963">Cytoplasm</keyword>
<reference evidence="16 17" key="1">
    <citation type="submission" date="2018-04" db="EMBL/GenBank/DDBJ databases">
        <title>Denitrifier Microvirgula.</title>
        <authorList>
            <person name="Anderson E."/>
            <person name="Jang J."/>
            <person name="Ishii S."/>
        </authorList>
    </citation>
    <scope>NUCLEOTIDE SEQUENCE [LARGE SCALE GENOMIC DNA]</scope>
    <source>
        <strain evidence="16 17">BE2.4</strain>
    </source>
</reference>
<dbReference type="PROSITE" id="PS01298">
    <property type="entry name" value="DAPB"/>
    <property type="match status" value="1"/>
</dbReference>
<feature type="domain" description="Dihydrodipicolinate reductase C-terminal" evidence="15">
    <location>
        <begin position="129"/>
        <end position="265"/>
    </location>
</feature>
<evidence type="ECO:0000313" key="17">
    <source>
        <dbReference type="Proteomes" id="UP000244173"/>
    </source>
</evidence>
<feature type="binding site" evidence="13">
    <location>
        <begin position="99"/>
        <end position="101"/>
    </location>
    <ligand>
        <name>NAD(+)</name>
        <dbReference type="ChEBI" id="CHEBI:57540"/>
    </ligand>
</feature>
<comment type="pathway">
    <text evidence="9 13">Amino-acid biosynthesis; L-lysine biosynthesis via DAP pathway; (S)-tetrahydrodipicolinate from L-aspartate: step 4/4.</text>
</comment>
<dbReference type="SUPFAM" id="SSF55347">
    <property type="entry name" value="Glyceraldehyde-3-phosphate dehydrogenase-like, C-terminal domain"/>
    <property type="match status" value="1"/>
</dbReference>
<feature type="binding site" evidence="13">
    <location>
        <position position="37"/>
    </location>
    <ligand>
        <name>NADP(+)</name>
        <dbReference type="ChEBI" id="CHEBI:58349"/>
    </ligand>
</feature>
<dbReference type="CDD" id="cd02274">
    <property type="entry name" value="DHDPR_N"/>
    <property type="match status" value="1"/>
</dbReference>
<comment type="function">
    <text evidence="13">Catalyzes the conversion of 4-hydroxy-tetrahydrodipicolinate (HTPA) to tetrahydrodipicolinate.</text>
</comment>
<evidence type="ECO:0000256" key="8">
    <source>
        <dbReference type="ARBA" id="ARBA00023154"/>
    </source>
</evidence>
<evidence type="ECO:0000256" key="10">
    <source>
        <dbReference type="ARBA" id="ARBA00038983"/>
    </source>
</evidence>
<dbReference type="Pfam" id="PF05173">
    <property type="entry name" value="DapB_C"/>
    <property type="match status" value="1"/>
</dbReference>
<dbReference type="InterPro" id="IPR022663">
    <property type="entry name" value="DapB_C"/>
</dbReference>
<accession>A0A2S0PE06</accession>
<dbReference type="GO" id="GO:0051287">
    <property type="term" value="F:NAD binding"/>
    <property type="evidence" value="ECO:0007669"/>
    <property type="project" value="UniProtKB-UniRule"/>
</dbReference>
<dbReference type="EC" id="1.17.1.8" evidence="10 13"/>
<dbReference type="STRING" id="1122240.GCA_000620105_01953"/>
<keyword evidence="6 13" id="KW-0560">Oxidoreductase</keyword>
<dbReference type="OrthoDB" id="9790352at2"/>
<keyword evidence="4 13" id="KW-0521">NADP</keyword>
<dbReference type="GO" id="GO:0016726">
    <property type="term" value="F:oxidoreductase activity, acting on CH or CH2 groups, NAD or NADP as acceptor"/>
    <property type="evidence" value="ECO:0007669"/>
    <property type="project" value="UniProtKB-UniRule"/>
</dbReference>
<keyword evidence="8 13" id="KW-0457">Lysine biosynthesis</keyword>
<comment type="caution">
    <text evidence="13">Was originally thought to be a dihydrodipicolinate reductase (DHDPR), catalyzing the conversion of dihydrodipicolinate to tetrahydrodipicolinate. However, it was shown in E.coli that the substrate of the enzymatic reaction is not dihydrodipicolinate (DHDP) but in fact (2S,4S)-4-hydroxy-2,3,4,5-tetrahydrodipicolinic acid (HTPA), the product released by the DapA-catalyzed reaction.</text>
</comment>
<keyword evidence="3 13" id="KW-0028">Amino-acid biosynthesis</keyword>
<proteinExistence type="inferred from homology"/>
<dbReference type="Proteomes" id="UP000244173">
    <property type="component" value="Chromosome"/>
</dbReference>
<dbReference type="PANTHER" id="PTHR20836:SF0">
    <property type="entry name" value="4-HYDROXY-TETRAHYDRODIPICOLINATE REDUCTASE 1, CHLOROPLASTIC-RELATED"/>
    <property type="match status" value="1"/>
</dbReference>
<dbReference type="UniPathway" id="UPA00034">
    <property type="reaction ID" value="UER00018"/>
</dbReference>
<name>A0A2S0PE06_9NEIS</name>
<keyword evidence="7 13" id="KW-0520">NAD</keyword>
<evidence type="ECO:0000256" key="13">
    <source>
        <dbReference type="HAMAP-Rule" id="MF_00102"/>
    </source>
</evidence>
<evidence type="ECO:0000259" key="15">
    <source>
        <dbReference type="Pfam" id="PF05173"/>
    </source>
</evidence>
<dbReference type="KEGG" id="maer:DAI18_17115"/>
<evidence type="ECO:0000256" key="2">
    <source>
        <dbReference type="ARBA" id="ARBA00022490"/>
    </source>
</evidence>
<evidence type="ECO:0000256" key="1">
    <source>
        <dbReference type="ARBA" id="ARBA00006642"/>
    </source>
</evidence>
<dbReference type="NCBIfam" id="TIGR00036">
    <property type="entry name" value="dapB"/>
    <property type="match status" value="1"/>
</dbReference>
<evidence type="ECO:0000259" key="14">
    <source>
        <dbReference type="Pfam" id="PF01113"/>
    </source>
</evidence>
<comment type="catalytic activity">
    <reaction evidence="12 13">
        <text>(S)-2,3,4,5-tetrahydrodipicolinate + NAD(+) + H2O = (2S,4S)-4-hydroxy-2,3,4,5-tetrahydrodipicolinate + NADH + H(+)</text>
        <dbReference type="Rhea" id="RHEA:35323"/>
        <dbReference type="ChEBI" id="CHEBI:15377"/>
        <dbReference type="ChEBI" id="CHEBI:15378"/>
        <dbReference type="ChEBI" id="CHEBI:16845"/>
        <dbReference type="ChEBI" id="CHEBI:57540"/>
        <dbReference type="ChEBI" id="CHEBI:57945"/>
        <dbReference type="ChEBI" id="CHEBI:67139"/>
        <dbReference type="EC" id="1.17.1.8"/>
    </reaction>
</comment>
<evidence type="ECO:0000256" key="5">
    <source>
        <dbReference type="ARBA" id="ARBA00022915"/>
    </source>
</evidence>
<dbReference type="AlphaFoldDB" id="A0A2S0PE06"/>
<comment type="subcellular location">
    <subcellularLocation>
        <location evidence="13">Cytoplasm</location>
    </subcellularLocation>
</comment>
<comment type="similarity">
    <text evidence="1 13">Belongs to the DapB family.</text>
</comment>
<feature type="binding site" evidence="13">
    <location>
        <begin position="123"/>
        <end position="126"/>
    </location>
    <ligand>
        <name>NAD(+)</name>
        <dbReference type="ChEBI" id="CHEBI:57540"/>
    </ligand>
</feature>
<dbReference type="GO" id="GO:0008839">
    <property type="term" value="F:4-hydroxy-tetrahydrodipicolinate reductase"/>
    <property type="evidence" value="ECO:0007669"/>
    <property type="project" value="UniProtKB-UniRule"/>
</dbReference>
<comment type="subunit">
    <text evidence="13">Homotetramer.</text>
</comment>
<evidence type="ECO:0000313" key="16">
    <source>
        <dbReference type="EMBL" id="AVY95572.1"/>
    </source>
</evidence>
<evidence type="ECO:0000256" key="6">
    <source>
        <dbReference type="ARBA" id="ARBA00023002"/>
    </source>
</evidence>
<dbReference type="Gene3D" id="3.40.50.720">
    <property type="entry name" value="NAD(P)-binding Rossmann-like Domain"/>
    <property type="match status" value="1"/>
</dbReference>
<evidence type="ECO:0000256" key="4">
    <source>
        <dbReference type="ARBA" id="ARBA00022857"/>
    </source>
</evidence>
<sequence>MSDIKLVIAGCGGRMGRSLIEAVLATPGVRLHAALERDGNPLIGQDAGLAIGQQTGVAIGSDVDAALAGADALIDFTRPEGSLAFLAACRRHGVNHIIGTTGFDDAARAAIAEAGTEIGIVCAPNFSVGVNLSFKLLDIAARVLNEGFDVEILEAHHRYKVDAPSGTALRMGEVVANALGRDLKTCAVYGREGVTGERDPNTIGFATVRGGDVVGDHTVLFAALGERVEITHKASSRLTFANGAVRAARWLAGQPRGLYDMQDVLGLR</sequence>
<dbReference type="HAMAP" id="MF_00102">
    <property type="entry name" value="DapB"/>
    <property type="match status" value="1"/>
</dbReference>
<dbReference type="EMBL" id="CP028519">
    <property type="protein sequence ID" value="AVY95572.1"/>
    <property type="molecule type" value="Genomic_DNA"/>
</dbReference>
<feature type="binding site" evidence="13">
    <location>
        <position position="36"/>
    </location>
    <ligand>
        <name>NAD(+)</name>
        <dbReference type="ChEBI" id="CHEBI:57540"/>
    </ligand>
</feature>
<dbReference type="PANTHER" id="PTHR20836">
    <property type="entry name" value="DIHYDRODIPICOLINATE REDUCTASE"/>
    <property type="match status" value="1"/>
</dbReference>
<dbReference type="InterPro" id="IPR023940">
    <property type="entry name" value="DHDPR_bac"/>
</dbReference>
<dbReference type="InterPro" id="IPR000846">
    <property type="entry name" value="DapB_N"/>
</dbReference>
<comment type="catalytic activity">
    <reaction evidence="11 13">
        <text>(S)-2,3,4,5-tetrahydrodipicolinate + NADP(+) + H2O = (2S,4S)-4-hydroxy-2,3,4,5-tetrahydrodipicolinate + NADPH + H(+)</text>
        <dbReference type="Rhea" id="RHEA:35331"/>
        <dbReference type="ChEBI" id="CHEBI:15377"/>
        <dbReference type="ChEBI" id="CHEBI:15378"/>
        <dbReference type="ChEBI" id="CHEBI:16845"/>
        <dbReference type="ChEBI" id="CHEBI:57783"/>
        <dbReference type="ChEBI" id="CHEBI:58349"/>
        <dbReference type="ChEBI" id="CHEBI:67139"/>
        <dbReference type="EC" id="1.17.1.8"/>
    </reaction>
</comment>
<evidence type="ECO:0000256" key="9">
    <source>
        <dbReference type="ARBA" id="ARBA00037922"/>
    </source>
</evidence>
<keyword evidence="5 13" id="KW-0220">Diaminopimelate biosynthesis</keyword>
<feature type="active site" description="Proton donor" evidence="13">
    <location>
        <position position="160"/>
    </location>
</feature>
<organism evidence="16 17">
    <name type="scientific">Microvirgula aerodenitrificans</name>
    <dbReference type="NCBI Taxonomy" id="57480"/>
    <lineage>
        <taxon>Bacteria</taxon>
        <taxon>Pseudomonadati</taxon>
        <taxon>Pseudomonadota</taxon>
        <taxon>Betaproteobacteria</taxon>
        <taxon>Neisseriales</taxon>
        <taxon>Aquaspirillaceae</taxon>
        <taxon>Microvirgula</taxon>
    </lineage>
</organism>
<dbReference type="FunFam" id="3.30.360.10:FF:000004">
    <property type="entry name" value="4-hydroxy-tetrahydrodipicolinate reductase"/>
    <property type="match status" value="1"/>
</dbReference>
<keyword evidence="17" id="KW-1185">Reference proteome</keyword>
<evidence type="ECO:0000256" key="11">
    <source>
        <dbReference type="ARBA" id="ARBA00049080"/>
    </source>
</evidence>
<feature type="domain" description="Dihydrodipicolinate reductase N-terminal" evidence="14">
    <location>
        <begin position="4"/>
        <end position="126"/>
    </location>
</feature>
<dbReference type="Gene3D" id="3.30.360.10">
    <property type="entry name" value="Dihydrodipicolinate Reductase, domain 2"/>
    <property type="match status" value="1"/>
</dbReference>